<feature type="domain" description="FAD-dependent oxidoreductase 2 FAD-binding" evidence="6">
    <location>
        <begin position="36"/>
        <end position="458"/>
    </location>
</feature>
<accession>A0ABW3EAD4</accession>
<proteinExistence type="inferred from homology"/>
<evidence type="ECO:0000256" key="1">
    <source>
        <dbReference type="ARBA" id="ARBA00001974"/>
    </source>
</evidence>
<gene>
    <name evidence="7" type="ORF">ACFQZ7_02580</name>
</gene>
<evidence type="ECO:0000256" key="2">
    <source>
        <dbReference type="ARBA" id="ARBA00022630"/>
    </source>
</evidence>
<evidence type="ECO:0000256" key="5">
    <source>
        <dbReference type="RuleBase" id="RU366062"/>
    </source>
</evidence>
<dbReference type="EMBL" id="JBHTIO010000013">
    <property type="protein sequence ID" value="MFD0896630.1"/>
    <property type="molecule type" value="Genomic_DNA"/>
</dbReference>
<dbReference type="Gene3D" id="3.90.700.10">
    <property type="entry name" value="Succinate dehydrogenase/fumarate reductase flavoprotein, catalytic domain"/>
    <property type="match status" value="1"/>
</dbReference>
<sequence length="477" mass="50632">MLGLAQSALAAEKSSVTTTASKAEYTPAKDLKQKYDVIIVGAGGAGMSAALAAKQKGLKPVILEKMPTAGGNTLKASSGMNASETKVEKANGVKDSNQQFYEETLKGGHYKNDKALLHYMVNHSASAIDWLDSMGMKLDKLTISGGMSVKRTHRPHDGSAVGQYLATGLLRNVQEKKIPLIVNADVTKITEKGNKVSGVKVVLNQDKTKTVKAKAVIVTTGGFGASKAMIKKYRPDLAKYVTTNAAGSTGDGIKMIRKLGGYTVDMKQIQIHPTVYQKPAYLIGEATRGEGGILVNKAGDRFTNELDTRDKVSAAINSQSGKMAYVVFDAGVKARSAAIDQYEKKGFTKKATTIAALAEKINVPAAELQKTLTTWNQDVTAKKDGQFGRTTGMEHQLNQGPYYAIPIAPGIHYTMGGVKVNTKTQVLKKSGKAISGLYAAGEVIGGLHGYNRIGGNSVADIIIFGRQAGNQAAAYVK</sequence>
<dbReference type="SUPFAM" id="SSF51905">
    <property type="entry name" value="FAD/NAD(P)-binding domain"/>
    <property type="match status" value="1"/>
</dbReference>
<comment type="cofactor">
    <cofactor evidence="1">
        <name>FAD</name>
        <dbReference type="ChEBI" id="CHEBI:57692"/>
    </cofactor>
</comment>
<dbReference type="InterPro" id="IPR036188">
    <property type="entry name" value="FAD/NAD-bd_sf"/>
</dbReference>
<protein>
    <submittedName>
        <fullName evidence="7">Flavocytochrome c</fullName>
    </submittedName>
</protein>
<dbReference type="InterPro" id="IPR027477">
    <property type="entry name" value="Succ_DH/fumarate_Rdtase_cat_sf"/>
</dbReference>
<evidence type="ECO:0000256" key="3">
    <source>
        <dbReference type="ARBA" id="ARBA00022827"/>
    </source>
</evidence>
<dbReference type="PANTHER" id="PTHR43400">
    <property type="entry name" value="FUMARATE REDUCTASE"/>
    <property type="match status" value="1"/>
</dbReference>
<evidence type="ECO:0000259" key="6">
    <source>
        <dbReference type="Pfam" id="PF00890"/>
    </source>
</evidence>
<dbReference type="Gene3D" id="3.50.50.60">
    <property type="entry name" value="FAD/NAD(P)-binding domain"/>
    <property type="match status" value="1"/>
</dbReference>
<name>A0ABW3EAD4_9LACO</name>
<dbReference type="PANTHER" id="PTHR43400:SF7">
    <property type="entry name" value="FAD-DEPENDENT OXIDOREDUCTASE 2 FAD BINDING DOMAIN-CONTAINING PROTEIN"/>
    <property type="match status" value="1"/>
</dbReference>
<dbReference type="Pfam" id="PF00890">
    <property type="entry name" value="FAD_binding_2"/>
    <property type="match status" value="1"/>
</dbReference>
<dbReference type="InterPro" id="IPR003953">
    <property type="entry name" value="FAD-dep_OxRdtase_2_FAD-bd"/>
</dbReference>
<keyword evidence="3 5" id="KW-0274">FAD</keyword>
<keyword evidence="2 5" id="KW-0285">Flavoprotein</keyword>
<keyword evidence="8" id="KW-1185">Reference proteome</keyword>
<evidence type="ECO:0000313" key="8">
    <source>
        <dbReference type="Proteomes" id="UP001597104"/>
    </source>
</evidence>
<dbReference type="InterPro" id="IPR010960">
    <property type="entry name" value="Flavocytochrome_c"/>
</dbReference>
<reference evidence="8" key="1">
    <citation type="journal article" date="2019" name="Int. J. Syst. Evol. Microbiol.">
        <title>The Global Catalogue of Microorganisms (GCM) 10K type strain sequencing project: providing services to taxonomists for standard genome sequencing and annotation.</title>
        <authorList>
            <consortium name="The Broad Institute Genomics Platform"/>
            <consortium name="The Broad Institute Genome Sequencing Center for Infectious Disease"/>
            <person name="Wu L."/>
            <person name="Ma J."/>
        </authorList>
    </citation>
    <scope>NUCLEOTIDE SEQUENCE [LARGE SCALE GENOMIC DNA]</scope>
    <source>
        <strain evidence="8">CCM 8925</strain>
    </source>
</reference>
<evidence type="ECO:0000313" key="7">
    <source>
        <dbReference type="EMBL" id="MFD0896630.1"/>
    </source>
</evidence>
<evidence type="ECO:0000256" key="4">
    <source>
        <dbReference type="ARBA" id="ARBA00023002"/>
    </source>
</evidence>
<dbReference type="Proteomes" id="UP001597104">
    <property type="component" value="Unassembled WGS sequence"/>
</dbReference>
<dbReference type="NCBIfam" id="TIGR01813">
    <property type="entry name" value="flavo_cyto_c"/>
    <property type="match status" value="1"/>
</dbReference>
<comment type="similarity">
    <text evidence="5">Belongs to the FAD-dependent oxidoreductase 2 family. FRD/SDH subfamily.</text>
</comment>
<organism evidence="7 8">
    <name type="scientific">Loigolactobacillus binensis</name>
    <dbReference type="NCBI Taxonomy" id="2559922"/>
    <lineage>
        <taxon>Bacteria</taxon>
        <taxon>Bacillati</taxon>
        <taxon>Bacillota</taxon>
        <taxon>Bacilli</taxon>
        <taxon>Lactobacillales</taxon>
        <taxon>Lactobacillaceae</taxon>
        <taxon>Loigolactobacillus</taxon>
    </lineage>
</organism>
<dbReference type="InterPro" id="IPR050315">
    <property type="entry name" value="FAD-oxidoreductase_2"/>
</dbReference>
<dbReference type="NCBIfam" id="NF005064">
    <property type="entry name" value="PRK06481.1"/>
    <property type="match status" value="1"/>
</dbReference>
<dbReference type="SUPFAM" id="SSF56425">
    <property type="entry name" value="Succinate dehydrogenase/fumarate reductase flavoprotein, catalytic domain"/>
    <property type="match status" value="1"/>
</dbReference>
<dbReference type="RefSeq" id="WP_223877077.1">
    <property type="nucleotide sequence ID" value="NZ_BJDN01000034.1"/>
</dbReference>
<keyword evidence="4 5" id="KW-0560">Oxidoreductase</keyword>
<comment type="caution">
    <text evidence="7">The sequence shown here is derived from an EMBL/GenBank/DDBJ whole genome shotgun (WGS) entry which is preliminary data.</text>
</comment>
<dbReference type="PRINTS" id="PR00368">
    <property type="entry name" value="FADPNR"/>
</dbReference>